<evidence type="ECO:0000313" key="2">
    <source>
        <dbReference type="EMBL" id="OWF49344.1"/>
    </source>
</evidence>
<name>A0A210QKR3_MIZYE</name>
<protein>
    <recommendedName>
        <fullName evidence="4">Mammalian ependymin-related protein 1</fullName>
    </recommendedName>
</protein>
<dbReference type="OrthoDB" id="10305314at2759"/>
<dbReference type="InterPro" id="IPR001299">
    <property type="entry name" value="Ependymin"/>
</dbReference>
<comment type="caution">
    <text evidence="2">The sequence shown here is derived from an EMBL/GenBank/DDBJ whole genome shotgun (WGS) entry which is preliminary data.</text>
</comment>
<dbReference type="Proteomes" id="UP000242188">
    <property type="component" value="Unassembled WGS sequence"/>
</dbReference>
<organism evidence="2 3">
    <name type="scientific">Mizuhopecten yessoensis</name>
    <name type="common">Japanese scallop</name>
    <name type="synonym">Patinopecten yessoensis</name>
    <dbReference type="NCBI Taxonomy" id="6573"/>
    <lineage>
        <taxon>Eukaryota</taxon>
        <taxon>Metazoa</taxon>
        <taxon>Spiralia</taxon>
        <taxon>Lophotrochozoa</taxon>
        <taxon>Mollusca</taxon>
        <taxon>Bivalvia</taxon>
        <taxon>Autobranchia</taxon>
        <taxon>Pteriomorphia</taxon>
        <taxon>Pectinida</taxon>
        <taxon>Pectinoidea</taxon>
        <taxon>Pectinidae</taxon>
        <taxon>Mizuhopecten</taxon>
    </lineage>
</organism>
<dbReference type="GO" id="GO:0007160">
    <property type="term" value="P:cell-matrix adhesion"/>
    <property type="evidence" value="ECO:0007669"/>
    <property type="project" value="InterPro"/>
</dbReference>
<feature type="chain" id="PRO_5013346999" description="Mammalian ependymin-related protein 1" evidence="1">
    <location>
        <begin position="20"/>
        <end position="233"/>
    </location>
</feature>
<dbReference type="GO" id="GO:0005764">
    <property type="term" value="C:lysosome"/>
    <property type="evidence" value="ECO:0007669"/>
    <property type="project" value="TreeGrafter"/>
</dbReference>
<dbReference type="GO" id="GO:0005576">
    <property type="term" value="C:extracellular region"/>
    <property type="evidence" value="ECO:0007669"/>
    <property type="project" value="InterPro"/>
</dbReference>
<dbReference type="AlphaFoldDB" id="A0A210QKR3"/>
<dbReference type="PANTHER" id="PTHR10697">
    <property type="entry name" value="MAMMALIAN EPENDYMIN-RELATED PROTEIN 1"/>
    <property type="match status" value="1"/>
</dbReference>
<gene>
    <name evidence="2" type="ORF">KP79_PYT14693</name>
</gene>
<keyword evidence="1" id="KW-0732">Signal</keyword>
<proteinExistence type="predicted"/>
<sequence length="233" mass="26891">MADAKLILLSLWFFLGTCSTSDKLRCRFPAQWQSNVYFDFGLMFTVPTQARASGIYYYDYTNNQTRLDLKGIDLAYNTSYDYTFLWKFNESAFYTIDYINKSCDREVQQSDFWRQWEGVPGEASPTYFGGIGGNQERFGQYQFLKLVKHSDNETLAVAIDVKVGDVCPPSRLVLEEYGFDPLGVFAYNYEFLDPSDIQNPKVFNNPTNCKNITTAQNVHRNRLVHRHVGLFVG</sequence>
<evidence type="ECO:0000313" key="3">
    <source>
        <dbReference type="Proteomes" id="UP000242188"/>
    </source>
</evidence>
<accession>A0A210QKR3</accession>
<dbReference type="GO" id="GO:0005509">
    <property type="term" value="F:calcium ion binding"/>
    <property type="evidence" value="ECO:0007669"/>
    <property type="project" value="InterPro"/>
</dbReference>
<dbReference type="PANTHER" id="PTHR10697:SF1">
    <property type="entry name" value="MAMMALIAN EPENDYMIN-RELATED PROTEIN 1"/>
    <property type="match status" value="1"/>
</dbReference>
<keyword evidence="3" id="KW-1185">Reference proteome</keyword>
<feature type="signal peptide" evidence="1">
    <location>
        <begin position="1"/>
        <end position="19"/>
    </location>
</feature>
<evidence type="ECO:0008006" key="4">
    <source>
        <dbReference type="Google" id="ProtNLM"/>
    </source>
</evidence>
<dbReference type="EMBL" id="NEDP02003157">
    <property type="protein sequence ID" value="OWF49344.1"/>
    <property type="molecule type" value="Genomic_DNA"/>
</dbReference>
<reference evidence="2 3" key="1">
    <citation type="journal article" date="2017" name="Nat. Ecol. Evol.">
        <title>Scallop genome provides insights into evolution of bilaterian karyotype and development.</title>
        <authorList>
            <person name="Wang S."/>
            <person name="Zhang J."/>
            <person name="Jiao W."/>
            <person name="Li J."/>
            <person name="Xun X."/>
            <person name="Sun Y."/>
            <person name="Guo X."/>
            <person name="Huan P."/>
            <person name="Dong B."/>
            <person name="Zhang L."/>
            <person name="Hu X."/>
            <person name="Sun X."/>
            <person name="Wang J."/>
            <person name="Zhao C."/>
            <person name="Wang Y."/>
            <person name="Wang D."/>
            <person name="Huang X."/>
            <person name="Wang R."/>
            <person name="Lv J."/>
            <person name="Li Y."/>
            <person name="Zhang Z."/>
            <person name="Liu B."/>
            <person name="Lu W."/>
            <person name="Hui Y."/>
            <person name="Liang J."/>
            <person name="Zhou Z."/>
            <person name="Hou R."/>
            <person name="Li X."/>
            <person name="Liu Y."/>
            <person name="Li H."/>
            <person name="Ning X."/>
            <person name="Lin Y."/>
            <person name="Zhao L."/>
            <person name="Xing Q."/>
            <person name="Dou J."/>
            <person name="Li Y."/>
            <person name="Mao J."/>
            <person name="Guo H."/>
            <person name="Dou H."/>
            <person name="Li T."/>
            <person name="Mu C."/>
            <person name="Jiang W."/>
            <person name="Fu Q."/>
            <person name="Fu X."/>
            <person name="Miao Y."/>
            <person name="Liu J."/>
            <person name="Yu Q."/>
            <person name="Li R."/>
            <person name="Liao H."/>
            <person name="Li X."/>
            <person name="Kong Y."/>
            <person name="Jiang Z."/>
            <person name="Chourrout D."/>
            <person name="Li R."/>
            <person name="Bao Z."/>
        </authorList>
    </citation>
    <scope>NUCLEOTIDE SEQUENCE [LARGE SCALE GENOMIC DNA]</scope>
    <source>
        <strain evidence="2 3">PY_sf001</strain>
    </source>
</reference>
<evidence type="ECO:0000256" key="1">
    <source>
        <dbReference type="SAM" id="SignalP"/>
    </source>
</evidence>